<protein>
    <submittedName>
        <fullName evidence="1">(thale cress) hypothetical protein</fullName>
    </submittedName>
</protein>
<gene>
    <name evidence="1" type="ORF">AT9943_LOCUS12266</name>
</gene>
<accession>A0A7G2EP18</accession>
<proteinExistence type="predicted"/>
<organism evidence="1 2">
    <name type="scientific">Arabidopsis thaliana</name>
    <name type="common">Mouse-ear cress</name>
    <dbReference type="NCBI Taxonomy" id="3702"/>
    <lineage>
        <taxon>Eukaryota</taxon>
        <taxon>Viridiplantae</taxon>
        <taxon>Streptophyta</taxon>
        <taxon>Embryophyta</taxon>
        <taxon>Tracheophyta</taxon>
        <taxon>Spermatophyta</taxon>
        <taxon>Magnoliopsida</taxon>
        <taxon>eudicotyledons</taxon>
        <taxon>Gunneridae</taxon>
        <taxon>Pentapetalae</taxon>
        <taxon>rosids</taxon>
        <taxon>malvids</taxon>
        <taxon>Brassicales</taxon>
        <taxon>Brassicaceae</taxon>
        <taxon>Camelineae</taxon>
        <taxon>Arabidopsis</taxon>
    </lineage>
</organism>
<name>A0A7G2EP18_ARATH</name>
<evidence type="ECO:0000313" key="2">
    <source>
        <dbReference type="Proteomes" id="UP000516314"/>
    </source>
</evidence>
<dbReference type="AlphaFoldDB" id="A0A7G2EP18"/>
<evidence type="ECO:0000313" key="1">
    <source>
        <dbReference type="EMBL" id="CAD5324369.1"/>
    </source>
</evidence>
<dbReference type="Proteomes" id="UP000516314">
    <property type="component" value="Chromosome 3"/>
</dbReference>
<sequence length="131" mass="14061">MQTLTTIGGVAAAMGPAVKKASKHMREFTLAVVDKMVAGLSDFVDATHLLKPASNRSDGESDQPEDLRKIVEGCLSEIWRVSGQETMEMNIKDIKGSSLALVLEKARPGFVQASAGPVSKELQHLRGKISN</sequence>
<reference evidence="1 2" key="1">
    <citation type="submission" date="2020-09" db="EMBL/GenBank/DDBJ databases">
        <authorList>
            <person name="Ashkenazy H."/>
        </authorList>
    </citation>
    <scope>NUCLEOTIDE SEQUENCE [LARGE SCALE GENOMIC DNA]</scope>
    <source>
        <strain evidence="2">cv. Cdm-0</strain>
    </source>
</reference>
<dbReference type="EMBL" id="LR881468">
    <property type="protein sequence ID" value="CAD5324369.1"/>
    <property type="molecule type" value="Genomic_DNA"/>
</dbReference>